<evidence type="ECO:0000256" key="2">
    <source>
        <dbReference type="SAM" id="SignalP"/>
    </source>
</evidence>
<reference evidence="4" key="1">
    <citation type="submission" date="2024-04" db="EMBL/GenBank/DDBJ databases">
        <authorList>
            <person name="Shaw F."/>
            <person name="Minotto A."/>
        </authorList>
    </citation>
    <scope>NUCLEOTIDE SEQUENCE [LARGE SCALE GENOMIC DNA]</scope>
</reference>
<protein>
    <submittedName>
        <fullName evidence="3">Uncharacterized protein</fullName>
    </submittedName>
</protein>
<feature type="chain" id="PRO_5046690983" evidence="2">
    <location>
        <begin position="23"/>
        <end position="211"/>
    </location>
</feature>
<sequence length="211" mass="23286">MPTSLRALVVLAALSLVSNSQARPAEYNPVGSDLSPSIPGPALPMEPASLLGRSYTHQKRDPLIIMDPALNKGMVTPVPSTHPPPSSHKSTTKKKVKTRQLPIPSAQDLSGLTDLASNHRRGETHPVNYLSNVEAVPPPRPESPAPTSEPIPEPVDPQFPEEHYRPYRVKEAESKEKAKEKSKKKEEEKKHEGKSESKWKSKDEKKKGKDH</sequence>
<proteinExistence type="predicted"/>
<organism evidence="3 4">
    <name type="scientific">Somion occarium</name>
    <dbReference type="NCBI Taxonomy" id="3059160"/>
    <lineage>
        <taxon>Eukaryota</taxon>
        <taxon>Fungi</taxon>
        <taxon>Dikarya</taxon>
        <taxon>Basidiomycota</taxon>
        <taxon>Agaricomycotina</taxon>
        <taxon>Agaricomycetes</taxon>
        <taxon>Polyporales</taxon>
        <taxon>Cerrenaceae</taxon>
        <taxon>Somion</taxon>
    </lineage>
</organism>
<name>A0ABP1D601_9APHY</name>
<feature type="region of interest" description="Disordered" evidence="1">
    <location>
        <begin position="74"/>
        <end position="211"/>
    </location>
</feature>
<dbReference type="EMBL" id="OZ037946">
    <property type="protein sequence ID" value="CAL1703305.1"/>
    <property type="molecule type" value="Genomic_DNA"/>
</dbReference>
<gene>
    <name evidence="3" type="ORF">GFSPODELE1_LOCUS4513</name>
</gene>
<evidence type="ECO:0000313" key="4">
    <source>
        <dbReference type="Proteomes" id="UP001497453"/>
    </source>
</evidence>
<feature type="compositionally biased region" description="Pro residues" evidence="1">
    <location>
        <begin position="136"/>
        <end position="157"/>
    </location>
</feature>
<evidence type="ECO:0000313" key="3">
    <source>
        <dbReference type="EMBL" id="CAL1703305.1"/>
    </source>
</evidence>
<dbReference type="Proteomes" id="UP001497453">
    <property type="component" value="Chromosome 3"/>
</dbReference>
<keyword evidence="4" id="KW-1185">Reference proteome</keyword>
<evidence type="ECO:0000256" key="1">
    <source>
        <dbReference type="SAM" id="MobiDB-lite"/>
    </source>
</evidence>
<feature type="compositionally biased region" description="Basic and acidic residues" evidence="1">
    <location>
        <begin position="160"/>
        <end position="211"/>
    </location>
</feature>
<accession>A0ABP1D601</accession>
<feature type="signal peptide" evidence="2">
    <location>
        <begin position="1"/>
        <end position="22"/>
    </location>
</feature>
<keyword evidence="2" id="KW-0732">Signal</keyword>